<keyword evidence="1" id="KW-0732">Signal</keyword>
<sequence>MRLISFLGFFIFSLVFCTAECLSSSIDNANLPSRDISIYKNIKTIDGVSVAVDIFDTAKIKQTFGVDLIRKKIQPLYVIIQNKSSSRHWFSKAGSDKTFIPSGEVPRMVYEGVFSRFLKGGTFGMLKWPFLVPGAMIDKGKSGIITRRIKNKASLEEIPDVYIEPGGEIQGMMFVSVKPDNKIVIKVTSSQNLKKKEFTFEKERGVNAK</sequence>
<accession>A0A2J0KRB3</accession>
<gene>
    <name evidence="2" type="ORF">COS99_07330</name>
</gene>
<reference evidence="2 3" key="1">
    <citation type="submission" date="2017-09" db="EMBL/GenBank/DDBJ databases">
        <title>Depth-based differentiation of microbial function through sediment-hosted aquifers and enrichment of novel symbionts in the deep terrestrial subsurface.</title>
        <authorList>
            <person name="Probst A.J."/>
            <person name="Ladd B."/>
            <person name="Jarett J.K."/>
            <person name="Geller-Mcgrath D.E."/>
            <person name="Sieber C.M."/>
            <person name="Emerson J.B."/>
            <person name="Anantharaman K."/>
            <person name="Thomas B.C."/>
            <person name="Malmstrom R."/>
            <person name="Stieglmeier M."/>
            <person name="Klingl A."/>
            <person name="Woyke T."/>
            <person name="Ryan C.M."/>
            <person name="Banfield J.F."/>
        </authorList>
    </citation>
    <scope>NUCLEOTIDE SEQUENCE [LARGE SCALE GENOMIC DNA]</scope>
    <source>
        <strain evidence="2">CG07_land_8_20_14_0_80_42_15</strain>
    </source>
</reference>
<dbReference type="Proteomes" id="UP000230052">
    <property type="component" value="Unassembled WGS sequence"/>
</dbReference>
<evidence type="ECO:0000256" key="1">
    <source>
        <dbReference type="SAM" id="SignalP"/>
    </source>
</evidence>
<dbReference type="EMBL" id="PEWV01000071">
    <property type="protein sequence ID" value="PIU41142.1"/>
    <property type="molecule type" value="Genomic_DNA"/>
</dbReference>
<comment type="caution">
    <text evidence="2">The sequence shown here is derived from an EMBL/GenBank/DDBJ whole genome shotgun (WGS) entry which is preliminary data.</text>
</comment>
<organism evidence="2 3">
    <name type="scientific">Candidatus Aquitaenariimonas noxiae</name>
    <dbReference type="NCBI Taxonomy" id="1974741"/>
    <lineage>
        <taxon>Bacteria</taxon>
        <taxon>Pseudomonadati</taxon>
        <taxon>Candidatus Omnitrophota</taxon>
        <taxon>Candidatus Aquitaenariimonas</taxon>
    </lineage>
</organism>
<feature type="chain" id="PRO_5014425121" evidence="1">
    <location>
        <begin position="20"/>
        <end position="209"/>
    </location>
</feature>
<evidence type="ECO:0000313" key="3">
    <source>
        <dbReference type="Proteomes" id="UP000230052"/>
    </source>
</evidence>
<protein>
    <submittedName>
        <fullName evidence="2">Uncharacterized protein</fullName>
    </submittedName>
</protein>
<feature type="signal peptide" evidence="1">
    <location>
        <begin position="1"/>
        <end position="19"/>
    </location>
</feature>
<name>A0A2J0KRB3_9BACT</name>
<dbReference type="AlphaFoldDB" id="A0A2J0KRB3"/>
<evidence type="ECO:0000313" key="2">
    <source>
        <dbReference type="EMBL" id="PIU41142.1"/>
    </source>
</evidence>
<proteinExistence type="predicted"/>